<dbReference type="STRING" id="1292034.OR37_00563"/>
<gene>
    <name evidence="2" type="ORF">OR37_00563</name>
</gene>
<dbReference type="RefSeq" id="WP_004615666.1">
    <property type="nucleotide sequence ID" value="NZ_APMP01000002.1"/>
</dbReference>
<dbReference type="eggNOG" id="COG3391">
    <property type="taxonomic scope" value="Bacteria"/>
</dbReference>
<dbReference type="InterPro" id="IPR051200">
    <property type="entry name" value="Host-pathogen_enzymatic-act"/>
</dbReference>
<reference evidence="2 3" key="1">
    <citation type="journal article" date="2013" name="Genome Announc.">
        <title>Draft Genome Sequence for Caulobacter sp. Strain OR37, a Bacterium Tolerant to Heavy Metals.</title>
        <authorList>
            <person name="Utturkar S.M."/>
            <person name="Bollmann A."/>
            <person name="Brzoska R.M."/>
            <person name="Klingeman D.M."/>
            <person name="Epstein S.E."/>
            <person name="Palumbo A.V."/>
            <person name="Brown S.D."/>
        </authorList>
    </citation>
    <scope>NUCLEOTIDE SEQUENCE [LARGE SCALE GENOMIC DNA]</scope>
    <source>
        <strain evidence="2 3">OR37</strain>
    </source>
</reference>
<evidence type="ECO:0000313" key="3">
    <source>
        <dbReference type="Proteomes" id="UP000013063"/>
    </source>
</evidence>
<dbReference type="PATRIC" id="fig|1292034.3.peg.559"/>
<protein>
    <submittedName>
        <fullName evidence="2">Uncharacterized protein</fullName>
    </submittedName>
</protein>
<evidence type="ECO:0000313" key="2">
    <source>
        <dbReference type="EMBL" id="ENZ83266.1"/>
    </source>
</evidence>
<dbReference type="Gene3D" id="2.130.10.10">
    <property type="entry name" value="YVTN repeat-like/Quinoprotein amine dehydrogenase"/>
    <property type="match status" value="2"/>
</dbReference>
<dbReference type="SUPFAM" id="SSF50969">
    <property type="entry name" value="YVTN repeat-like/Quinoprotein amine dehydrogenase"/>
    <property type="match status" value="1"/>
</dbReference>
<proteinExistence type="predicted"/>
<dbReference type="InterPro" id="IPR011044">
    <property type="entry name" value="Quino_amine_DH_bsu"/>
</dbReference>
<sequence precursor="true">MARFKSGIGRRAAPILSAFVFWSLLSPAQAASNAAGPTPLPTGQMLTPLAAPGAVFEPLPARIGPLPDTLADGASAIALSPDGREVLVLTSGFNRVNGPDGKVVAGQSTDYVFRYAVEPTGARFLETVQTPNSFSGVAWTPDGNGFLVGGGVDDNVHRFVRTPEGFRPAAGGPVKLGHAQGNGVNVKPEAAGVGVSPDGARALVANYYNDSVSLIDLTKGQVISERDLRPGKNDPARVGAPGGEFPFAVVWTDASHAVVSAPRDRQLVLLRVTADGVEVTGRIATIGEPTALLWDGKARRLYAAEDNADRVAVADVEAGRLIAEWKLALPGLDPSAGKGLNPNGLALTPDGRLLVTLGGVNALLVLSADGKTAGAVPTGWYPSGVAFDPAAGRAFVINRKSPPGPNPRGCGPKVASIKSQASACGAANQYVFQLEKAGLLTFPLPSGAALARTTAQVAKNLGADRARERAAAARTMAELRKRIKHVVFIIKENRTYDQVLGDLPVGNGDPSLAILGRRLTPNHHRLAEQFVTLDNFYDSGEQSSTGWTWTTAARAPDLLEKTAPVNYSGRGLSYEAEQADRNVPTALGFAERRATNPATPNDPDLMPGKALLTAPDADGDDDDAKGAGFLWSAAIKAGVSVRNYGMADASVYDQGEPGDVAPLREPWKTHTRIHTATDKLLATRSDPYFRGFDQRLADYWRVMEWRREFAAQVKRGAMPSLTLLRLSHDHFGDFKDALDRVNTVETQMADNDFSVGLVLETLANSPFAKSTVVFIIEDDAQNGADHVDARRSIAFVLGAYVRQKAVVSTRYTTVSMVRSIGDLLGLKPLSLNARMTPPMADVFDLDQSPTWSYRAVASDVLKATDLPIPADRFESVQTGEACPVRTAAFWADAMAGQNFAKEDQLDTARFNTALWRGLGKGPEPIARTGENLARNREALLATRSFCR</sequence>
<feature type="signal peptide" evidence="1">
    <location>
        <begin position="1"/>
        <end position="30"/>
    </location>
</feature>
<dbReference type="PANTHER" id="PTHR47197">
    <property type="entry name" value="PROTEIN NIRF"/>
    <property type="match status" value="1"/>
</dbReference>
<evidence type="ECO:0000256" key="1">
    <source>
        <dbReference type="SAM" id="SignalP"/>
    </source>
</evidence>
<accession>R0D3T4</accession>
<dbReference type="InterPro" id="IPR017850">
    <property type="entry name" value="Alkaline_phosphatase_core_sf"/>
</dbReference>
<keyword evidence="1" id="KW-0732">Signal</keyword>
<feature type="chain" id="PRO_5004347508" evidence="1">
    <location>
        <begin position="31"/>
        <end position="947"/>
    </location>
</feature>
<comment type="caution">
    <text evidence="2">The sequence shown here is derived from an EMBL/GenBank/DDBJ whole genome shotgun (WGS) entry which is preliminary data.</text>
</comment>
<keyword evidence="3" id="KW-1185">Reference proteome</keyword>
<dbReference type="InterPro" id="IPR015943">
    <property type="entry name" value="WD40/YVTN_repeat-like_dom_sf"/>
</dbReference>
<dbReference type="AlphaFoldDB" id="R0D3T4"/>
<organism evidence="2 3">
    <name type="scientific">Caulobacter vibrioides OR37</name>
    <dbReference type="NCBI Taxonomy" id="1292034"/>
    <lineage>
        <taxon>Bacteria</taxon>
        <taxon>Pseudomonadati</taxon>
        <taxon>Pseudomonadota</taxon>
        <taxon>Alphaproteobacteria</taxon>
        <taxon>Caulobacterales</taxon>
        <taxon>Caulobacteraceae</taxon>
        <taxon>Caulobacter</taxon>
    </lineage>
</organism>
<name>R0D3T4_CAUVI</name>
<dbReference type="SUPFAM" id="SSF53649">
    <property type="entry name" value="Alkaline phosphatase-like"/>
    <property type="match status" value="1"/>
</dbReference>
<dbReference type="Gene3D" id="3.40.720.10">
    <property type="entry name" value="Alkaline Phosphatase, subunit A"/>
    <property type="match status" value="2"/>
</dbReference>
<dbReference type="Proteomes" id="UP000013063">
    <property type="component" value="Unassembled WGS sequence"/>
</dbReference>
<dbReference type="EMBL" id="APMP01000002">
    <property type="protein sequence ID" value="ENZ83266.1"/>
    <property type="molecule type" value="Genomic_DNA"/>
</dbReference>
<dbReference type="OrthoDB" id="145213at2"/>
<dbReference type="PANTHER" id="PTHR47197:SF3">
    <property type="entry name" value="DIHYDRO-HEME D1 DEHYDROGENASE"/>
    <property type="match status" value="1"/>
</dbReference>